<evidence type="ECO:0000313" key="1">
    <source>
        <dbReference type="EMBL" id="WAR43986.1"/>
    </source>
</evidence>
<protein>
    <submittedName>
        <fullName evidence="1">Uncharacterized protein</fullName>
    </submittedName>
</protein>
<dbReference type="Proteomes" id="UP001162780">
    <property type="component" value="Chromosome"/>
</dbReference>
<gene>
    <name evidence="1" type="ORF">NM686_016650</name>
</gene>
<keyword evidence="2" id="KW-1185">Reference proteome</keyword>
<dbReference type="RefSeq" id="WP_255188975.1">
    <property type="nucleotide sequence ID" value="NZ_CP113517.1"/>
</dbReference>
<organism evidence="1 2">
    <name type="scientific">Methylomonas rapida</name>
    <dbReference type="NCBI Taxonomy" id="2963939"/>
    <lineage>
        <taxon>Bacteria</taxon>
        <taxon>Pseudomonadati</taxon>
        <taxon>Pseudomonadota</taxon>
        <taxon>Gammaproteobacteria</taxon>
        <taxon>Methylococcales</taxon>
        <taxon>Methylococcaceae</taxon>
        <taxon>Methylomonas</taxon>
    </lineage>
</organism>
<evidence type="ECO:0000313" key="2">
    <source>
        <dbReference type="Proteomes" id="UP001162780"/>
    </source>
</evidence>
<accession>A0ABY7GHL2</accession>
<proteinExistence type="predicted"/>
<reference evidence="1" key="1">
    <citation type="submission" date="2022-11" db="EMBL/GenBank/DDBJ databases">
        <title>Methylomonas rapida sp. nov., Carotenoid-Producing Obligate Methanotrophs with High Growth Characteristics and Biotechnological Potential.</title>
        <authorList>
            <person name="Tikhonova E.N."/>
            <person name="Suleimanov R.Z."/>
            <person name="Miroshnikov K."/>
            <person name="Oshkin I.Y."/>
            <person name="Belova S.E."/>
            <person name="Danilova O.V."/>
            <person name="Ashikhmin A."/>
            <person name="Konopkin A."/>
            <person name="But S.Y."/>
            <person name="Khmelenina V.N."/>
            <person name="Kuznetsov N."/>
            <person name="Pimenov N.V."/>
            <person name="Dedysh S.N."/>
        </authorList>
    </citation>
    <scope>NUCLEOTIDE SEQUENCE</scope>
    <source>
        <strain evidence="1">MP1</strain>
    </source>
</reference>
<name>A0ABY7GHL2_9GAMM</name>
<sequence length="139" mass="15155">MMQSLKYPFVLLAFIAFGVMAADLGKSGMIDRDFSLAIGKTVEVEGEDFYIRFKAVLEDSRCPANALCTSQGNAQVQLEILGTYDQHQTIVLNTDNEPKAMTVKGHRVILIALNPSRIDGESISAGDYAVTLRVESPAD</sequence>
<dbReference type="EMBL" id="CP113517">
    <property type="protein sequence ID" value="WAR43986.1"/>
    <property type="molecule type" value="Genomic_DNA"/>
</dbReference>